<dbReference type="AlphaFoldDB" id="A0A3S0R4T1"/>
<dbReference type="InterPro" id="IPR012454">
    <property type="entry name" value="DUF1659"/>
</dbReference>
<accession>A0A3S0R4T1</accession>
<dbReference type="RefSeq" id="WP_126660243.1">
    <property type="nucleotide sequence ID" value="NZ_RYYR01000029.1"/>
</dbReference>
<dbReference type="Proteomes" id="UP000287910">
    <property type="component" value="Unassembled WGS sequence"/>
</dbReference>
<feature type="domain" description="DUF1659" evidence="1">
    <location>
        <begin position="7"/>
        <end position="67"/>
    </location>
</feature>
<dbReference type="EMBL" id="RYYR01000029">
    <property type="protein sequence ID" value="RUL48797.1"/>
    <property type="molecule type" value="Genomic_DNA"/>
</dbReference>
<comment type="caution">
    <text evidence="2">The sequence shown here is derived from an EMBL/GenBank/DDBJ whole genome shotgun (WGS) entry which is preliminary data.</text>
</comment>
<dbReference type="Pfam" id="PF07872">
    <property type="entry name" value="DUF1659"/>
    <property type="match status" value="1"/>
</dbReference>
<name>A0A3S0R4T1_9BACI</name>
<reference evidence="2 3" key="1">
    <citation type="submission" date="2018-12" db="EMBL/GenBank/DDBJ databases">
        <title>Lysinibacillus antri sp. nov., isolated from a cave soil.</title>
        <authorList>
            <person name="Narsing Rao M.P."/>
            <person name="Zhang H."/>
            <person name="Dong Z.-Y."/>
            <person name="Niu X.-K."/>
            <person name="Zhang K."/>
            <person name="Fang B.-Z."/>
            <person name="Kang Y.-Q."/>
            <person name="Xiao M."/>
            <person name="Li W.-J."/>
        </authorList>
    </citation>
    <scope>NUCLEOTIDE SEQUENCE [LARGE SCALE GENOMIC DNA]</scope>
    <source>
        <strain evidence="2 3">SYSU K30002</strain>
    </source>
</reference>
<proteinExistence type="predicted"/>
<evidence type="ECO:0000313" key="2">
    <source>
        <dbReference type="EMBL" id="RUL48797.1"/>
    </source>
</evidence>
<protein>
    <recommendedName>
        <fullName evidence="1">DUF1659 domain-containing protein</fullName>
    </recommendedName>
</protein>
<keyword evidence="3" id="KW-1185">Reference proteome</keyword>
<sequence>MASYLTSKTNFIFEFEVGMENGKPKKKRVTLSGVRNDITADEANQVIDGISNLIKYNLTGFERVVYEGVIQ</sequence>
<organism evidence="2 3">
    <name type="scientific">Lysinibacillus antri</name>
    <dbReference type="NCBI Taxonomy" id="2498145"/>
    <lineage>
        <taxon>Bacteria</taxon>
        <taxon>Bacillati</taxon>
        <taxon>Bacillota</taxon>
        <taxon>Bacilli</taxon>
        <taxon>Bacillales</taxon>
        <taxon>Bacillaceae</taxon>
        <taxon>Lysinibacillus</taxon>
    </lineage>
</organism>
<evidence type="ECO:0000313" key="3">
    <source>
        <dbReference type="Proteomes" id="UP000287910"/>
    </source>
</evidence>
<gene>
    <name evidence="2" type="ORF">EK386_16295</name>
</gene>
<evidence type="ECO:0000259" key="1">
    <source>
        <dbReference type="Pfam" id="PF07872"/>
    </source>
</evidence>